<dbReference type="PANTHER" id="PTHR46268:SF6">
    <property type="entry name" value="UNIVERSAL STRESS PROTEIN UP12"/>
    <property type="match status" value="1"/>
</dbReference>
<organism evidence="3 4">
    <name type="scientific">Rhodococcoides corynebacterioides</name>
    <dbReference type="NCBI Taxonomy" id="53972"/>
    <lineage>
        <taxon>Bacteria</taxon>
        <taxon>Bacillati</taxon>
        <taxon>Actinomycetota</taxon>
        <taxon>Actinomycetes</taxon>
        <taxon>Mycobacteriales</taxon>
        <taxon>Nocardiaceae</taxon>
        <taxon>Rhodococcoides</taxon>
    </lineage>
</organism>
<dbReference type="InterPro" id="IPR014729">
    <property type="entry name" value="Rossmann-like_a/b/a_fold"/>
</dbReference>
<protein>
    <submittedName>
        <fullName evidence="3">Nucleotide-binding universal stress UspA family protein</fullName>
    </submittedName>
</protein>
<dbReference type="PANTHER" id="PTHR46268">
    <property type="entry name" value="STRESS RESPONSE PROTEIN NHAX"/>
    <property type="match status" value="1"/>
</dbReference>
<dbReference type="PRINTS" id="PR01438">
    <property type="entry name" value="UNVRSLSTRESS"/>
</dbReference>
<dbReference type="Gene3D" id="3.40.50.620">
    <property type="entry name" value="HUPs"/>
    <property type="match status" value="1"/>
</dbReference>
<dbReference type="EMBL" id="JAFBBK010000001">
    <property type="protein sequence ID" value="MBM7416634.1"/>
    <property type="molecule type" value="Genomic_DNA"/>
</dbReference>
<sequence length="155" mass="16607">MTSSNDPSVFEYGVDGPKLIIVGLDGSDSSWRAAAYAAGLARRQHSRLVLVYVQTLAAGAFAQASGVVYDSGSQVADQLLTEIRDHVVRFGEHQHVNWEFRTFRGDPAMGLAAVGDELRADAIVVGTSESAGHRIFGSVAVRLVKLGRWPVTVVP</sequence>
<evidence type="ECO:0000313" key="4">
    <source>
        <dbReference type="Proteomes" id="UP000703038"/>
    </source>
</evidence>
<dbReference type="InterPro" id="IPR006015">
    <property type="entry name" value="Universal_stress_UspA"/>
</dbReference>
<dbReference type="Pfam" id="PF00582">
    <property type="entry name" value="Usp"/>
    <property type="match status" value="1"/>
</dbReference>
<gene>
    <name evidence="3" type="ORF">JOE42_003367</name>
</gene>
<accession>A0ABS2KXG9</accession>
<dbReference type="InterPro" id="IPR006016">
    <property type="entry name" value="UspA"/>
</dbReference>
<feature type="domain" description="UspA" evidence="2">
    <location>
        <begin position="20"/>
        <end position="155"/>
    </location>
</feature>
<dbReference type="RefSeq" id="WP_204869396.1">
    <property type="nucleotide sequence ID" value="NZ_JAFBBK010000001.1"/>
</dbReference>
<name>A0ABS2KXG9_9NOCA</name>
<keyword evidence="4" id="KW-1185">Reference proteome</keyword>
<proteinExistence type="inferred from homology"/>
<dbReference type="SUPFAM" id="SSF52402">
    <property type="entry name" value="Adenine nucleotide alpha hydrolases-like"/>
    <property type="match status" value="1"/>
</dbReference>
<evidence type="ECO:0000259" key="2">
    <source>
        <dbReference type="Pfam" id="PF00582"/>
    </source>
</evidence>
<dbReference type="CDD" id="cd00293">
    <property type="entry name" value="USP-like"/>
    <property type="match status" value="1"/>
</dbReference>
<evidence type="ECO:0000313" key="3">
    <source>
        <dbReference type="EMBL" id="MBM7416634.1"/>
    </source>
</evidence>
<dbReference type="Proteomes" id="UP000703038">
    <property type="component" value="Unassembled WGS sequence"/>
</dbReference>
<reference evidence="3 4" key="1">
    <citation type="submission" date="2021-01" db="EMBL/GenBank/DDBJ databases">
        <title>Genomics of switchgrass bacterial isolates.</title>
        <authorList>
            <person name="Shade A."/>
        </authorList>
    </citation>
    <scope>NUCLEOTIDE SEQUENCE [LARGE SCALE GENOMIC DNA]</scope>
    <source>
        <strain evidence="3 4">PvP111</strain>
    </source>
</reference>
<comment type="caution">
    <text evidence="3">The sequence shown here is derived from an EMBL/GenBank/DDBJ whole genome shotgun (WGS) entry which is preliminary data.</text>
</comment>
<evidence type="ECO:0000256" key="1">
    <source>
        <dbReference type="ARBA" id="ARBA00008791"/>
    </source>
</evidence>
<comment type="similarity">
    <text evidence="1">Belongs to the universal stress protein A family.</text>
</comment>